<dbReference type="Gene3D" id="3.30.70.1560">
    <property type="entry name" value="Alpha-L RNA-binding motif"/>
    <property type="match status" value="1"/>
</dbReference>
<dbReference type="Pfam" id="PF00849">
    <property type="entry name" value="PseudoU_synth_2"/>
    <property type="match status" value="1"/>
</dbReference>
<dbReference type="InterPro" id="IPR042092">
    <property type="entry name" value="PsdUridine_s_RsuA/RluB/E/F_cat"/>
</dbReference>
<dbReference type="InterPro" id="IPR050343">
    <property type="entry name" value="RsuA_PseudoU_synthase"/>
</dbReference>
<evidence type="ECO:0000259" key="7">
    <source>
        <dbReference type="SMART" id="SM00363"/>
    </source>
</evidence>
<evidence type="ECO:0000256" key="6">
    <source>
        <dbReference type="RuleBase" id="RU003887"/>
    </source>
</evidence>
<dbReference type="PANTHER" id="PTHR47683:SF2">
    <property type="entry name" value="RNA-BINDING S4 DOMAIN-CONTAINING PROTEIN"/>
    <property type="match status" value="1"/>
</dbReference>
<comment type="similarity">
    <text evidence="1 6">Belongs to the pseudouridine synthase RsuA family.</text>
</comment>
<dbReference type="SUPFAM" id="SSF55120">
    <property type="entry name" value="Pseudouridine synthase"/>
    <property type="match status" value="1"/>
</dbReference>
<dbReference type="InterPro" id="IPR020103">
    <property type="entry name" value="PsdUridine_synth_cat_dom_sf"/>
</dbReference>
<accession>A0ABX7QNP5</accession>
<keyword evidence="9" id="KW-1185">Reference proteome</keyword>
<dbReference type="Gene3D" id="3.30.70.580">
    <property type="entry name" value="Pseudouridine synthase I, catalytic domain, N-terminal subdomain"/>
    <property type="match status" value="1"/>
</dbReference>
<evidence type="ECO:0000256" key="1">
    <source>
        <dbReference type="ARBA" id="ARBA00008348"/>
    </source>
</evidence>
<evidence type="ECO:0000256" key="3">
    <source>
        <dbReference type="ARBA" id="ARBA00036390"/>
    </source>
</evidence>
<dbReference type="RefSeq" id="WP_207354327.1">
    <property type="nucleotide sequence ID" value="NZ_CP071503.1"/>
</dbReference>
<dbReference type="InterPro" id="IPR018496">
    <property type="entry name" value="PsdUridine_synth_RsuA/RluB_CS"/>
</dbReference>
<dbReference type="Gene3D" id="3.10.290.10">
    <property type="entry name" value="RNA-binding S4 domain"/>
    <property type="match status" value="1"/>
</dbReference>
<dbReference type="EC" id="5.4.99.-" evidence="6"/>
<organism evidence="8 9">
    <name type="scientific">Shewanella avicenniae</name>
    <dbReference type="NCBI Taxonomy" id="2814294"/>
    <lineage>
        <taxon>Bacteria</taxon>
        <taxon>Pseudomonadati</taxon>
        <taxon>Pseudomonadota</taxon>
        <taxon>Gammaproteobacteria</taxon>
        <taxon>Alteromonadales</taxon>
        <taxon>Shewanellaceae</taxon>
        <taxon>Shewanella</taxon>
    </lineage>
</organism>
<dbReference type="InterPro" id="IPR002942">
    <property type="entry name" value="S4_RNA-bd"/>
</dbReference>
<dbReference type="InterPro" id="IPR006145">
    <property type="entry name" value="PsdUridine_synth_RsuA/RluA"/>
</dbReference>
<dbReference type="EMBL" id="CP071503">
    <property type="protein sequence ID" value="QSX33091.1"/>
    <property type="molecule type" value="Genomic_DNA"/>
</dbReference>
<reference evidence="8 9" key="1">
    <citation type="submission" date="2021-03" db="EMBL/GenBank/DDBJ databases">
        <title>Novel species identification of genus Shewanella.</title>
        <authorList>
            <person name="Liu G."/>
            <person name="Zhang Q."/>
        </authorList>
    </citation>
    <scope>NUCLEOTIDE SEQUENCE [LARGE SCALE GENOMIC DNA]</scope>
    <source>
        <strain evidence="8 9">FJAT-51800</strain>
    </source>
</reference>
<comment type="catalytic activity">
    <reaction evidence="3">
        <text>uridine(35) in tRNA(Tyr) = pseudouridine(35) in tRNA(Tyr)</text>
        <dbReference type="Rhea" id="RHEA:60556"/>
        <dbReference type="Rhea" id="RHEA-COMP:15607"/>
        <dbReference type="Rhea" id="RHEA-COMP:15608"/>
        <dbReference type="ChEBI" id="CHEBI:65314"/>
        <dbReference type="ChEBI" id="CHEBI:65315"/>
    </reaction>
</comment>
<evidence type="ECO:0000256" key="5">
    <source>
        <dbReference type="PROSITE-ProRule" id="PRU00182"/>
    </source>
</evidence>
<name>A0ABX7QNP5_9GAMM</name>
<dbReference type="Pfam" id="PF01479">
    <property type="entry name" value="S4"/>
    <property type="match status" value="1"/>
</dbReference>
<evidence type="ECO:0000313" key="8">
    <source>
        <dbReference type="EMBL" id="QSX33091.1"/>
    </source>
</evidence>
<dbReference type="InterPro" id="IPR020094">
    <property type="entry name" value="TruA/RsuA/RluB/E/F_N"/>
</dbReference>
<dbReference type="PROSITE" id="PS01149">
    <property type="entry name" value="PSI_RSU"/>
    <property type="match status" value="1"/>
</dbReference>
<dbReference type="Proteomes" id="UP000662770">
    <property type="component" value="Chromosome"/>
</dbReference>
<evidence type="ECO:0000256" key="4">
    <source>
        <dbReference type="ARBA" id="ARBA00036535"/>
    </source>
</evidence>
<evidence type="ECO:0000256" key="2">
    <source>
        <dbReference type="ARBA" id="ARBA00023235"/>
    </source>
</evidence>
<dbReference type="NCBIfam" id="TIGR00093">
    <property type="entry name" value="pseudouridine synthase"/>
    <property type="match status" value="1"/>
</dbReference>
<dbReference type="SUPFAM" id="SSF55174">
    <property type="entry name" value="Alpha-L RNA-binding motif"/>
    <property type="match status" value="1"/>
</dbReference>
<dbReference type="SMART" id="SM00363">
    <property type="entry name" value="S4"/>
    <property type="match status" value="1"/>
</dbReference>
<dbReference type="PROSITE" id="PS50889">
    <property type="entry name" value="S4"/>
    <property type="match status" value="1"/>
</dbReference>
<proteinExistence type="inferred from homology"/>
<dbReference type="PANTHER" id="PTHR47683">
    <property type="entry name" value="PSEUDOURIDINE SYNTHASE FAMILY PROTEIN-RELATED"/>
    <property type="match status" value="1"/>
</dbReference>
<keyword evidence="5" id="KW-0694">RNA-binding</keyword>
<evidence type="ECO:0000313" key="9">
    <source>
        <dbReference type="Proteomes" id="UP000662770"/>
    </source>
</evidence>
<comment type="catalytic activity">
    <reaction evidence="4">
        <text>uridine(2604) in 23S rRNA = pseudouridine(2604) in 23S rRNA</text>
        <dbReference type="Rhea" id="RHEA:38875"/>
        <dbReference type="Rhea" id="RHEA-COMP:10093"/>
        <dbReference type="Rhea" id="RHEA-COMP:10094"/>
        <dbReference type="ChEBI" id="CHEBI:65314"/>
        <dbReference type="ChEBI" id="CHEBI:65315"/>
        <dbReference type="EC" id="5.4.99.21"/>
    </reaction>
</comment>
<dbReference type="InterPro" id="IPR036986">
    <property type="entry name" value="S4_RNA-bd_sf"/>
</dbReference>
<sequence>MSSDNPPLANQPVTVRLAHFIALAGVCSRRQAARLIEQQRITVNGALGTHQQRIDPNSSVQVRLDGELLCGQVSPIYWLYHKPVGIDCRLLQHDPTSLCHQLPPSSHCYPIGRLDKDSRGLLLISNDGTLTQRLLHPDFEHHKCYQVTVDKPLTRHFLESMTAGLDYGEGLTRPCQLQQLSENQFEICLTEGKKRQIRRMSRHLGMRVTDLLRTHIGELALGNLAEHCFRALTREEYQQLMALKHSQPAT</sequence>
<dbReference type="InterPro" id="IPR000748">
    <property type="entry name" value="PsdUridine_synth_RsuA/RluB/E/F"/>
</dbReference>
<dbReference type="CDD" id="cd00165">
    <property type="entry name" value="S4"/>
    <property type="match status" value="1"/>
</dbReference>
<feature type="domain" description="RNA-binding S4" evidence="7">
    <location>
        <begin position="15"/>
        <end position="76"/>
    </location>
</feature>
<gene>
    <name evidence="8" type="ORF">JYB87_15375</name>
</gene>
<keyword evidence="2 6" id="KW-0413">Isomerase</keyword>
<protein>
    <recommendedName>
        <fullName evidence="6">Pseudouridine synthase</fullName>
        <ecNumber evidence="6">5.4.99.-</ecNumber>
    </recommendedName>
</protein>